<evidence type="ECO:0000313" key="4">
    <source>
        <dbReference type="Proteomes" id="UP001187531"/>
    </source>
</evidence>
<protein>
    <recommendedName>
        <fullName evidence="2">E3 ubiquitin-protein ligase</fullName>
        <ecNumber evidence="2">2.3.2.26</ecNumber>
    </recommendedName>
</protein>
<comment type="pathway">
    <text evidence="2">Protein modification; protein ubiquitination.</text>
</comment>
<dbReference type="EC" id="2.3.2.26" evidence="2"/>
<keyword evidence="2" id="KW-0833">Ubl conjugation pathway</keyword>
<dbReference type="AlphaFoldDB" id="A0AA88HMM5"/>
<dbReference type="GO" id="GO:0016607">
    <property type="term" value="C:nuclear speck"/>
    <property type="evidence" value="ECO:0007669"/>
    <property type="project" value="TreeGrafter"/>
</dbReference>
<evidence type="ECO:0000256" key="1">
    <source>
        <dbReference type="ARBA" id="ARBA00022679"/>
    </source>
</evidence>
<proteinExistence type="inferred from homology"/>
<organism evidence="3 4">
    <name type="scientific">Artemia franciscana</name>
    <name type="common">Brine shrimp</name>
    <name type="synonym">Artemia sanfranciscana</name>
    <dbReference type="NCBI Taxonomy" id="6661"/>
    <lineage>
        <taxon>Eukaryota</taxon>
        <taxon>Metazoa</taxon>
        <taxon>Ecdysozoa</taxon>
        <taxon>Arthropoda</taxon>
        <taxon>Crustacea</taxon>
        <taxon>Branchiopoda</taxon>
        <taxon>Anostraca</taxon>
        <taxon>Artemiidae</taxon>
        <taxon>Artemia</taxon>
    </lineage>
</organism>
<dbReference type="PANTHER" id="PTHR45670">
    <property type="entry name" value="E3 UBIQUITIN-PROTEIN LIGASE TRIP12"/>
    <property type="match status" value="1"/>
</dbReference>
<accession>A0AA88HMM5</accession>
<dbReference type="EMBL" id="JAVRJZ010000019">
    <property type="protein sequence ID" value="KAK2707662.1"/>
    <property type="molecule type" value="Genomic_DNA"/>
</dbReference>
<comment type="function">
    <text evidence="2">E3 ubiquitin-protein ligase which accepts ubiquitin from an E2 ubiquitin-conjugating enzyme in the form of a thioester and then directly transfers the ubiquitin to targeted substrates.</text>
</comment>
<dbReference type="GO" id="GO:0043161">
    <property type="term" value="P:proteasome-mediated ubiquitin-dependent protein catabolic process"/>
    <property type="evidence" value="ECO:0007669"/>
    <property type="project" value="TreeGrafter"/>
</dbReference>
<dbReference type="PANTHER" id="PTHR45670:SF1">
    <property type="entry name" value="E3 UBIQUITIN-PROTEIN LIGASE HECTD1"/>
    <property type="match status" value="1"/>
</dbReference>
<evidence type="ECO:0000256" key="2">
    <source>
        <dbReference type="RuleBase" id="RU369009"/>
    </source>
</evidence>
<dbReference type="InterPro" id="IPR045322">
    <property type="entry name" value="HECTD1/TRIP12-like"/>
</dbReference>
<gene>
    <name evidence="3" type="ORF">QYM36_015378</name>
</gene>
<keyword evidence="1 2" id="KW-0808">Transferase</keyword>
<sequence length="293" mass="33913">MEPLATIGQLEKHLLKMVAKQWYDAERSQLNFVKRLKEGPPVTFWPNSDFNQNGIIYWIGTNRKTVSDWRQESEPEPPIEEEMPSDLMGVATFLQQLYIFSNDEIHELGIRVSKCNGWDDEFVLKRQFSASIPTFDPRSERINVHQASDIEIPTPGYEATEQEMAIDDQATKLRLVLKGPGYPGSPEIELPLYTDRWSNFKACQQLMNKTPSSRQDKMRKIWEPNYTITYSERQESEPEPPMEEELLTDLMGVITVLQQLYILSNEEIHELGVGADDFGSNRQNIELTNEYGY</sequence>
<comment type="catalytic activity">
    <reaction evidence="2">
        <text>S-ubiquitinyl-[E2 ubiquitin-conjugating enzyme]-L-cysteine + [acceptor protein]-L-lysine = [E2 ubiquitin-conjugating enzyme]-L-cysteine + N(6)-ubiquitinyl-[acceptor protein]-L-lysine.</text>
        <dbReference type="EC" id="2.3.2.26"/>
    </reaction>
</comment>
<dbReference type="Proteomes" id="UP001187531">
    <property type="component" value="Unassembled WGS sequence"/>
</dbReference>
<evidence type="ECO:0000313" key="3">
    <source>
        <dbReference type="EMBL" id="KAK2707662.1"/>
    </source>
</evidence>
<dbReference type="GO" id="GO:0070534">
    <property type="term" value="P:protein K63-linked ubiquitination"/>
    <property type="evidence" value="ECO:0007669"/>
    <property type="project" value="TreeGrafter"/>
</dbReference>
<keyword evidence="4" id="KW-1185">Reference proteome</keyword>
<name>A0AA88HMM5_ARTSF</name>
<dbReference type="GO" id="GO:0061630">
    <property type="term" value="F:ubiquitin protein ligase activity"/>
    <property type="evidence" value="ECO:0007669"/>
    <property type="project" value="UniProtKB-UniRule"/>
</dbReference>
<reference evidence="3" key="1">
    <citation type="submission" date="2023-07" db="EMBL/GenBank/DDBJ databases">
        <title>Chromosome-level genome assembly of Artemia franciscana.</title>
        <authorList>
            <person name="Jo E."/>
        </authorList>
    </citation>
    <scope>NUCLEOTIDE SEQUENCE</scope>
    <source>
        <tissue evidence="3">Whole body</tissue>
    </source>
</reference>
<comment type="caution">
    <text evidence="3">The sequence shown here is derived from an EMBL/GenBank/DDBJ whole genome shotgun (WGS) entry which is preliminary data.</text>
</comment>
<comment type="similarity">
    <text evidence="2">Belongs to the UPL family. K-HECT subfamily.</text>
</comment>